<dbReference type="Proteomes" id="UP000689967">
    <property type="component" value="Unassembled WGS sequence"/>
</dbReference>
<dbReference type="EMBL" id="JAERQM010000005">
    <property type="protein sequence ID" value="MBU8545391.1"/>
    <property type="molecule type" value="Genomic_DNA"/>
</dbReference>
<sequence length="271" mass="29386">MTRFIANARMYAVAPEAEAAWQALIAHVAAEAGVELDYEPYPAPQPLEHLWRRPDLGLVQMCGYPIALRIADVVPIAAPIPSPDWAQGRAAYRSDLIVRADSSFRRLEDTFGHRVGWTVAHSHSGFNALRHHLLPHWQVKVGPLYAESLGDLVTARAVLDAVLAGRIDVGPLDAYWHALIAHYRPELTASIRVLDSTALAPMPAFVAAPGLPAAAVARLRQGFAQAATRPWFAEHAEALLIAGFAPVDQADFATTLAWDHAAVQAGYPLPV</sequence>
<gene>
    <name evidence="1" type="ORF">JJQ90_16835</name>
</gene>
<dbReference type="Pfam" id="PF12974">
    <property type="entry name" value="Phosphonate-bd"/>
    <property type="match status" value="1"/>
</dbReference>
<reference evidence="1 2" key="1">
    <citation type="submission" date="2021-01" db="EMBL/GenBank/DDBJ databases">
        <title>Roseomonas sp. nov, a bacterium isolated from an oil production mixture in Yumen Oilfield.</title>
        <authorList>
            <person name="Wu D."/>
        </authorList>
    </citation>
    <scope>NUCLEOTIDE SEQUENCE [LARGE SCALE GENOMIC DNA]</scope>
    <source>
        <strain evidence="1 2">ROY-5-3</strain>
    </source>
</reference>
<protein>
    <submittedName>
        <fullName evidence="1">PhnD/SsuA/transferrin family substrate-binding protein</fullName>
    </submittedName>
</protein>
<keyword evidence="2" id="KW-1185">Reference proteome</keyword>
<dbReference type="RefSeq" id="WP_216877407.1">
    <property type="nucleotide sequence ID" value="NZ_JAERQM010000005.1"/>
</dbReference>
<evidence type="ECO:0000313" key="2">
    <source>
        <dbReference type="Proteomes" id="UP000689967"/>
    </source>
</evidence>
<comment type="caution">
    <text evidence="1">The sequence shown here is derived from an EMBL/GenBank/DDBJ whole genome shotgun (WGS) entry which is preliminary data.</text>
</comment>
<proteinExistence type="predicted"/>
<organism evidence="1 2">
    <name type="scientific">Falsiroseomonas oleicola</name>
    <dbReference type="NCBI Taxonomy" id="2801474"/>
    <lineage>
        <taxon>Bacteria</taxon>
        <taxon>Pseudomonadati</taxon>
        <taxon>Pseudomonadota</taxon>
        <taxon>Alphaproteobacteria</taxon>
        <taxon>Acetobacterales</taxon>
        <taxon>Roseomonadaceae</taxon>
        <taxon>Falsiroseomonas</taxon>
    </lineage>
</organism>
<dbReference type="PANTHER" id="PTHR35841">
    <property type="entry name" value="PHOSPHONATES-BINDING PERIPLASMIC PROTEIN"/>
    <property type="match status" value="1"/>
</dbReference>
<accession>A0ABS6HAM9</accession>
<dbReference type="PANTHER" id="PTHR35841:SF1">
    <property type="entry name" value="PHOSPHONATES-BINDING PERIPLASMIC PROTEIN"/>
    <property type="match status" value="1"/>
</dbReference>
<name>A0ABS6HAM9_9PROT</name>
<evidence type="ECO:0000313" key="1">
    <source>
        <dbReference type="EMBL" id="MBU8545391.1"/>
    </source>
</evidence>